<comment type="caution">
    <text evidence="2">The sequence shown here is derived from an EMBL/GenBank/DDBJ whole genome shotgun (WGS) entry which is preliminary data.</text>
</comment>
<protein>
    <recommendedName>
        <fullName evidence="1">NYN domain-containing protein</fullName>
    </recommendedName>
</protein>
<evidence type="ECO:0000259" key="1">
    <source>
        <dbReference type="Pfam" id="PF01936"/>
    </source>
</evidence>
<dbReference type="EMBL" id="CACVBM020001451">
    <property type="protein sequence ID" value="CAA7050486.1"/>
    <property type="molecule type" value="Genomic_DNA"/>
</dbReference>
<dbReference type="PANTHER" id="PTHR14379">
    <property type="entry name" value="LIMKAIN B LKAP"/>
    <property type="match status" value="1"/>
</dbReference>
<accession>A0A6D2KF77</accession>
<dbReference type="Pfam" id="PF01936">
    <property type="entry name" value="NYN"/>
    <property type="match status" value="1"/>
</dbReference>
<dbReference type="InterPro" id="IPR021139">
    <property type="entry name" value="NYN"/>
</dbReference>
<proteinExistence type="predicted"/>
<feature type="domain" description="NYN" evidence="1">
    <location>
        <begin position="225"/>
        <end position="354"/>
    </location>
</feature>
<dbReference type="GO" id="GO:0010468">
    <property type="term" value="P:regulation of gene expression"/>
    <property type="evidence" value="ECO:0007669"/>
    <property type="project" value="InterPro"/>
</dbReference>
<dbReference type="InterPro" id="IPR024768">
    <property type="entry name" value="Marf1"/>
</dbReference>
<dbReference type="GO" id="GO:0004540">
    <property type="term" value="F:RNA nuclease activity"/>
    <property type="evidence" value="ECO:0007669"/>
    <property type="project" value="InterPro"/>
</dbReference>
<name>A0A6D2KF77_9BRAS</name>
<dbReference type="OrthoDB" id="549353at2759"/>
<dbReference type="AlphaFoldDB" id="A0A6D2KF77"/>
<reference evidence="2" key="1">
    <citation type="submission" date="2020-01" db="EMBL/GenBank/DDBJ databases">
        <authorList>
            <person name="Mishra B."/>
        </authorList>
    </citation>
    <scope>NUCLEOTIDE SEQUENCE [LARGE SCALE GENOMIC DNA]</scope>
</reference>
<gene>
    <name evidence="2" type="ORF">MERR_LOCUS37721</name>
</gene>
<dbReference type="GO" id="GO:0005777">
    <property type="term" value="C:peroxisome"/>
    <property type="evidence" value="ECO:0007669"/>
    <property type="project" value="InterPro"/>
</dbReference>
<sequence length="677" mass="76510">MSSSPVETVMPDCSVEPRNHGCIGVFWDVVDFPFPEGLSPHMIYDKTKLFVESLGCFGDMAIIAYVDEEQFDEKLVGAYKDAGFTIIPRQADKHTRYRSVSLDIDLWNADMHFEGLLLITLMVVSKEIEKKSPFFTFLQSMTCLCQHVLLTLDHDPPPSGTGRLQRICFSIPPLETIGQSGTLLGSSDGKRKRTNNSLYYSHESLPRSLSIPDSPVQSTSEKCSTHVFWDGVDFPLPYNDPHYAFRLSQSTLKELDLHAASSLVAYVDEADLCGERETDGITIIPCQGDEEARSHAMLVDIVLWAMENHATYFEPKTLMVVSKDMLAKTDYLEVLEALSERHYTVVLGEPPNPQILSSRLDLEGRFVREEVVGFSNGLATLYRTKFMSSDVFIFWDVLGCPTDFSSVERVLHDKGYDGKVIVEPYVDEDYGDYGDNPFDEKTTPRRVLFKPIIRVTSKEPFEDDTRCSAVIQALESRGYNIIFRPSDQVTSIDKSNVGSFSSLCKRLPVGAEVYFNPSIKSQGRILTDQSIKLASQRIVVFLLVQNCPYQLTEIWYNFMSVLEKKGYEGIMSTCTVFTDTREFSEAYDTAGVYIKPFPKEDECGKVTSLLMEMISWGRGLREPANFLVISEPFKDPICDKVVESLKIRGCNVLFELPDYMLTFGHSRWSAKCLLRAD</sequence>
<dbReference type="Proteomes" id="UP000467841">
    <property type="component" value="Unassembled WGS sequence"/>
</dbReference>
<evidence type="ECO:0000313" key="3">
    <source>
        <dbReference type="Proteomes" id="UP000467841"/>
    </source>
</evidence>
<dbReference type="PANTHER" id="PTHR14379:SF7">
    <property type="entry name" value="ENDONUCLEASE OR GLYCOSYL HYDROLASE-RELATED"/>
    <property type="match status" value="1"/>
</dbReference>
<evidence type="ECO:0000313" key="2">
    <source>
        <dbReference type="EMBL" id="CAA7050486.1"/>
    </source>
</evidence>
<organism evidence="2 3">
    <name type="scientific">Microthlaspi erraticum</name>
    <dbReference type="NCBI Taxonomy" id="1685480"/>
    <lineage>
        <taxon>Eukaryota</taxon>
        <taxon>Viridiplantae</taxon>
        <taxon>Streptophyta</taxon>
        <taxon>Embryophyta</taxon>
        <taxon>Tracheophyta</taxon>
        <taxon>Spermatophyta</taxon>
        <taxon>Magnoliopsida</taxon>
        <taxon>eudicotyledons</taxon>
        <taxon>Gunneridae</taxon>
        <taxon>Pentapetalae</taxon>
        <taxon>rosids</taxon>
        <taxon>malvids</taxon>
        <taxon>Brassicales</taxon>
        <taxon>Brassicaceae</taxon>
        <taxon>Coluteocarpeae</taxon>
        <taxon>Microthlaspi</taxon>
    </lineage>
</organism>
<keyword evidence="3" id="KW-1185">Reference proteome</keyword>